<dbReference type="GO" id="GO:0000387">
    <property type="term" value="P:spliceosomal snRNP assembly"/>
    <property type="evidence" value="ECO:0000318"/>
    <property type="project" value="GO_Central"/>
</dbReference>
<keyword evidence="3" id="KW-0963">Cytoplasm</keyword>
<dbReference type="KEGG" id="smo:SELMODRAFT_120397"/>
<dbReference type="InParanoid" id="D8SMF5"/>
<evidence type="ECO:0000313" key="6">
    <source>
        <dbReference type="Proteomes" id="UP000001514"/>
    </source>
</evidence>
<gene>
    <name evidence="5" type="ORF">SELMODRAFT_120397</name>
</gene>
<evidence type="ECO:0000256" key="1">
    <source>
        <dbReference type="ARBA" id="ARBA00004123"/>
    </source>
</evidence>
<name>D8SMF5_SELML</name>
<dbReference type="PANTHER" id="PTHR21399">
    <property type="entry name" value="CHLORIDE CONDUCTANCE REGULATORY PROTEIN ICLN"/>
    <property type="match status" value="1"/>
</dbReference>
<dbReference type="Gene3D" id="2.30.29.30">
    <property type="entry name" value="Pleckstrin-homology domain (PH domain)/Phosphotyrosine-binding domain (PTB)"/>
    <property type="match status" value="1"/>
</dbReference>
<dbReference type="EMBL" id="GL377627">
    <property type="protein sequence ID" value="EFJ14482.1"/>
    <property type="molecule type" value="Genomic_DNA"/>
</dbReference>
<dbReference type="OMA" id="CQVCFQG"/>
<dbReference type="eggNOG" id="KOG3238">
    <property type="taxonomic scope" value="Eukaryota"/>
</dbReference>
<dbReference type="OrthoDB" id="19714at2759"/>
<keyword evidence="6" id="KW-1185">Reference proteome</keyword>
<dbReference type="HOGENOM" id="CLU_2337143_0_0_1"/>
<evidence type="ECO:0000256" key="3">
    <source>
        <dbReference type="ARBA" id="ARBA00022490"/>
    </source>
</evidence>
<protein>
    <recommendedName>
        <fullName evidence="7">Chloride conductance regulatory protein ICln</fullName>
    </recommendedName>
</protein>
<comment type="subcellular location">
    <subcellularLocation>
        <location evidence="2">Cytoplasm</location>
    </subcellularLocation>
    <subcellularLocation>
        <location evidence="1">Nucleus</location>
    </subcellularLocation>
</comment>
<evidence type="ECO:0000313" key="5">
    <source>
        <dbReference type="EMBL" id="EFJ14482.1"/>
    </source>
</evidence>
<dbReference type="GO" id="GO:0005681">
    <property type="term" value="C:spliceosomal complex"/>
    <property type="evidence" value="ECO:0000318"/>
    <property type="project" value="GO_Central"/>
</dbReference>
<reference evidence="5 6" key="1">
    <citation type="journal article" date="2011" name="Science">
        <title>The Selaginella genome identifies genetic changes associated with the evolution of vascular plants.</title>
        <authorList>
            <person name="Banks J.A."/>
            <person name="Nishiyama T."/>
            <person name="Hasebe M."/>
            <person name="Bowman J.L."/>
            <person name="Gribskov M."/>
            <person name="dePamphilis C."/>
            <person name="Albert V.A."/>
            <person name="Aono N."/>
            <person name="Aoyama T."/>
            <person name="Ambrose B.A."/>
            <person name="Ashton N.W."/>
            <person name="Axtell M.J."/>
            <person name="Barker E."/>
            <person name="Barker M.S."/>
            <person name="Bennetzen J.L."/>
            <person name="Bonawitz N.D."/>
            <person name="Chapple C."/>
            <person name="Cheng C."/>
            <person name="Correa L.G."/>
            <person name="Dacre M."/>
            <person name="DeBarry J."/>
            <person name="Dreyer I."/>
            <person name="Elias M."/>
            <person name="Engstrom E.M."/>
            <person name="Estelle M."/>
            <person name="Feng L."/>
            <person name="Finet C."/>
            <person name="Floyd S.K."/>
            <person name="Frommer W.B."/>
            <person name="Fujita T."/>
            <person name="Gramzow L."/>
            <person name="Gutensohn M."/>
            <person name="Harholt J."/>
            <person name="Hattori M."/>
            <person name="Heyl A."/>
            <person name="Hirai T."/>
            <person name="Hiwatashi Y."/>
            <person name="Ishikawa M."/>
            <person name="Iwata M."/>
            <person name="Karol K.G."/>
            <person name="Koehler B."/>
            <person name="Kolukisaoglu U."/>
            <person name="Kubo M."/>
            <person name="Kurata T."/>
            <person name="Lalonde S."/>
            <person name="Li K."/>
            <person name="Li Y."/>
            <person name="Litt A."/>
            <person name="Lyons E."/>
            <person name="Manning G."/>
            <person name="Maruyama T."/>
            <person name="Michael T.P."/>
            <person name="Mikami K."/>
            <person name="Miyazaki S."/>
            <person name="Morinaga S."/>
            <person name="Murata T."/>
            <person name="Mueller-Roeber B."/>
            <person name="Nelson D.R."/>
            <person name="Obara M."/>
            <person name="Oguri Y."/>
            <person name="Olmstead R.G."/>
            <person name="Onodera N."/>
            <person name="Petersen B.L."/>
            <person name="Pils B."/>
            <person name="Prigge M."/>
            <person name="Rensing S.A."/>
            <person name="Riano-Pachon D.M."/>
            <person name="Roberts A.W."/>
            <person name="Sato Y."/>
            <person name="Scheller H.V."/>
            <person name="Schulz B."/>
            <person name="Schulz C."/>
            <person name="Shakirov E.V."/>
            <person name="Shibagaki N."/>
            <person name="Shinohara N."/>
            <person name="Shippen D.E."/>
            <person name="Soerensen I."/>
            <person name="Sotooka R."/>
            <person name="Sugimoto N."/>
            <person name="Sugita M."/>
            <person name="Sumikawa N."/>
            <person name="Tanurdzic M."/>
            <person name="Theissen G."/>
            <person name="Ulvskov P."/>
            <person name="Wakazuki S."/>
            <person name="Weng J.K."/>
            <person name="Willats W.W."/>
            <person name="Wipf D."/>
            <person name="Wolf P.G."/>
            <person name="Yang L."/>
            <person name="Zimmer A.D."/>
            <person name="Zhu Q."/>
            <person name="Mitros T."/>
            <person name="Hellsten U."/>
            <person name="Loque D."/>
            <person name="Otillar R."/>
            <person name="Salamov A."/>
            <person name="Schmutz J."/>
            <person name="Shapiro H."/>
            <person name="Lindquist E."/>
            <person name="Lucas S."/>
            <person name="Rokhsar D."/>
            <person name="Grigoriev I.V."/>
        </authorList>
    </citation>
    <scope>NUCLEOTIDE SEQUENCE [LARGE SCALE GENOMIC DNA]</scope>
</reference>
<keyword evidence="4" id="KW-0539">Nucleus</keyword>
<organism evidence="6">
    <name type="scientific">Selaginella moellendorffii</name>
    <name type="common">Spikemoss</name>
    <dbReference type="NCBI Taxonomy" id="88036"/>
    <lineage>
        <taxon>Eukaryota</taxon>
        <taxon>Viridiplantae</taxon>
        <taxon>Streptophyta</taxon>
        <taxon>Embryophyta</taxon>
        <taxon>Tracheophyta</taxon>
        <taxon>Lycopodiopsida</taxon>
        <taxon>Selaginellales</taxon>
        <taxon>Selaginellaceae</taxon>
        <taxon>Selaginella</taxon>
    </lineage>
</organism>
<dbReference type="Proteomes" id="UP000001514">
    <property type="component" value="Unassembled WGS sequence"/>
</dbReference>
<dbReference type="PANTHER" id="PTHR21399:SF0">
    <property type="entry name" value="METHYLOSOME SUBUNIT PICLN"/>
    <property type="match status" value="1"/>
</dbReference>
<dbReference type="SUPFAM" id="SSF50729">
    <property type="entry name" value="PH domain-like"/>
    <property type="match status" value="1"/>
</dbReference>
<dbReference type="GO" id="GO:0045292">
    <property type="term" value="P:mRNA cis splicing, via spliceosome"/>
    <property type="evidence" value="ECO:0000318"/>
    <property type="project" value="GO_Central"/>
</dbReference>
<dbReference type="AlphaFoldDB" id="D8SMF5"/>
<evidence type="ECO:0008006" key="7">
    <source>
        <dbReference type="Google" id="ProtNLM"/>
    </source>
</evidence>
<evidence type="ECO:0000256" key="4">
    <source>
        <dbReference type="ARBA" id="ARBA00023242"/>
    </source>
</evidence>
<dbReference type="STRING" id="88036.D8SMF5"/>
<accession>D8SMF5</accession>
<dbReference type="InterPro" id="IPR039924">
    <property type="entry name" value="ICln/Lot5/Saf5"/>
</dbReference>
<dbReference type="GO" id="GO:0034715">
    <property type="term" value="C:pICln-Sm protein complex"/>
    <property type="evidence" value="ECO:0000318"/>
    <property type="project" value="GO_Central"/>
</dbReference>
<dbReference type="GO" id="GO:0005829">
    <property type="term" value="C:cytosol"/>
    <property type="evidence" value="ECO:0000318"/>
    <property type="project" value="GO_Central"/>
</dbReference>
<evidence type="ECO:0000256" key="2">
    <source>
        <dbReference type="ARBA" id="ARBA00004496"/>
    </source>
</evidence>
<proteinExistence type="predicted"/>
<dbReference type="InterPro" id="IPR011993">
    <property type="entry name" value="PH-like_dom_sf"/>
</dbReference>
<sequence>MKSGGLVAVPNRGGDGAPILDEAEGESFAMLQPFVGIVLGDSDAQESGTLYITTRRLVWLSDRDIGKGYAVDFLSLSMHAISRDLEAYPSPCVYCQVCFQGLCLLGVE</sequence>
<dbReference type="Gramene" id="EFJ14482">
    <property type="protein sequence ID" value="EFJ14482"/>
    <property type="gene ID" value="SELMODRAFT_120397"/>
</dbReference>
<dbReference type="Pfam" id="PF03517">
    <property type="entry name" value="Voldacs"/>
    <property type="match status" value="1"/>
</dbReference>